<evidence type="ECO:0000313" key="3">
    <source>
        <dbReference type="Proteomes" id="UP000184267"/>
    </source>
</evidence>
<feature type="region of interest" description="Disordered" evidence="1">
    <location>
        <begin position="1"/>
        <end position="20"/>
    </location>
</feature>
<sequence>MGTTSVGFRHASEARRPGVFSGTRRLIKGEGGAQACLPRRGEDQQESPAYESLVGIDRRAGSREENGTRPPELHKAPEGDIIDIVPQVRLLCAEK</sequence>
<dbReference type="AlphaFoldDB" id="A0A1M2VUE9"/>
<protein>
    <submittedName>
        <fullName evidence="2">Uncharacterized protein</fullName>
    </submittedName>
</protein>
<organism evidence="2 3">
    <name type="scientific">Trametes pubescens</name>
    <name type="common">White-rot fungus</name>
    <dbReference type="NCBI Taxonomy" id="154538"/>
    <lineage>
        <taxon>Eukaryota</taxon>
        <taxon>Fungi</taxon>
        <taxon>Dikarya</taxon>
        <taxon>Basidiomycota</taxon>
        <taxon>Agaricomycotina</taxon>
        <taxon>Agaricomycetes</taxon>
        <taxon>Polyporales</taxon>
        <taxon>Polyporaceae</taxon>
        <taxon>Trametes</taxon>
    </lineage>
</organism>
<accession>A0A1M2VUE9</accession>
<proteinExistence type="predicted"/>
<feature type="compositionally biased region" description="Basic and acidic residues" evidence="1">
    <location>
        <begin position="56"/>
        <end position="78"/>
    </location>
</feature>
<dbReference type="Proteomes" id="UP000184267">
    <property type="component" value="Unassembled WGS sequence"/>
</dbReference>
<name>A0A1M2VUE9_TRAPU</name>
<evidence type="ECO:0000256" key="1">
    <source>
        <dbReference type="SAM" id="MobiDB-lite"/>
    </source>
</evidence>
<evidence type="ECO:0000313" key="2">
    <source>
        <dbReference type="EMBL" id="OJT11223.1"/>
    </source>
</evidence>
<gene>
    <name evidence="2" type="ORF">TRAPUB_12267</name>
</gene>
<keyword evidence="3" id="KW-1185">Reference proteome</keyword>
<dbReference type="EMBL" id="MNAD01000670">
    <property type="protein sequence ID" value="OJT11223.1"/>
    <property type="molecule type" value="Genomic_DNA"/>
</dbReference>
<feature type="region of interest" description="Disordered" evidence="1">
    <location>
        <begin position="30"/>
        <end position="80"/>
    </location>
</feature>
<comment type="caution">
    <text evidence="2">The sequence shown here is derived from an EMBL/GenBank/DDBJ whole genome shotgun (WGS) entry which is preliminary data.</text>
</comment>
<reference evidence="2 3" key="1">
    <citation type="submission" date="2016-10" db="EMBL/GenBank/DDBJ databases">
        <title>Genome sequence of the basidiomycete white-rot fungus Trametes pubescens.</title>
        <authorList>
            <person name="Makela M.R."/>
            <person name="Granchi Z."/>
            <person name="Peng M."/>
            <person name="De Vries R.P."/>
            <person name="Grigoriev I."/>
            <person name="Riley R."/>
            <person name="Hilden K."/>
        </authorList>
    </citation>
    <scope>NUCLEOTIDE SEQUENCE [LARGE SCALE GENOMIC DNA]</scope>
    <source>
        <strain evidence="2 3">FBCC735</strain>
    </source>
</reference>